<evidence type="ECO:0000256" key="1">
    <source>
        <dbReference type="SAM" id="MobiDB-lite"/>
    </source>
</evidence>
<evidence type="ECO:0000313" key="3">
    <source>
        <dbReference type="Proteomes" id="UP001054857"/>
    </source>
</evidence>
<dbReference type="Proteomes" id="UP001054857">
    <property type="component" value="Unassembled WGS sequence"/>
</dbReference>
<feature type="region of interest" description="Disordered" evidence="1">
    <location>
        <begin position="594"/>
        <end position="643"/>
    </location>
</feature>
<feature type="non-terminal residue" evidence="2">
    <location>
        <position position="643"/>
    </location>
</feature>
<keyword evidence="3" id="KW-1185">Reference proteome</keyword>
<accession>A0AAD3DDT0</accession>
<proteinExistence type="predicted"/>
<organism evidence="2 3">
    <name type="scientific">Astrephomene gubernaculifera</name>
    <dbReference type="NCBI Taxonomy" id="47775"/>
    <lineage>
        <taxon>Eukaryota</taxon>
        <taxon>Viridiplantae</taxon>
        <taxon>Chlorophyta</taxon>
        <taxon>core chlorophytes</taxon>
        <taxon>Chlorophyceae</taxon>
        <taxon>CS clade</taxon>
        <taxon>Chlamydomonadales</taxon>
        <taxon>Astrephomenaceae</taxon>
        <taxon>Astrephomene</taxon>
    </lineage>
</organism>
<sequence>KAPSTVRSELSLARPPEQQLDADMGSCGRNPQVVRQAKHEKMKEKYRRDPDLVQSAQLWNKELVDKQLGSLSAAALKNSTGLGYIQRVDKGPEGLNLSLFTDAQVQLYVFHRKLGLCSVLYIDSTGKLVASLGKEPVLNTFLSVDNPASAVSGYFSGDQRPRPLRVAEVTGTQRSEGMLHGTLEAVYKAAGKLAPHDPHAPYALPCDASILPLIIVTDHDAVLMNDASMFFNNMRHKALHDRLEELLSQGKDDELDPKKPDNLRPLWICMFHWKRAVKQYPMTAAGFKELPLSERKWWSFVSTIFLAHPSHDPRFYGPDKYPAIKRYLQDTAELMRMPRLQVGKWLFTDEGETTLNPSGLYGVYVRRATPDDYASAARPCDFVAEVPMARKADGTPLRVRITNKGAELDADSACYDGEEDDAGAFSYGLSGQATEDGLEYVVNPFYSPALADYVDLCATTKVFWTPLLFPFIPALDNEFARSGTRPPRWVRTGRTNDTSEGAASLAKNIDHTTPQVPLDRYVVDSYEVITSLTSVTMNDIMLKHQSAHGNRRTMAALNKRVTAAHAAVGKHTEDVAAAEEATQARVEADLPARAAQPESGDDGLPGVVAGAVTTWQKGKRSSKTQPAPTVPARKTPAANQNKA</sequence>
<dbReference type="EMBL" id="BMAR01000001">
    <property type="protein sequence ID" value="GFR39974.1"/>
    <property type="molecule type" value="Genomic_DNA"/>
</dbReference>
<evidence type="ECO:0000313" key="2">
    <source>
        <dbReference type="EMBL" id="GFR39974.1"/>
    </source>
</evidence>
<dbReference type="AlphaFoldDB" id="A0AAD3DDT0"/>
<feature type="region of interest" description="Disordered" evidence="1">
    <location>
        <begin position="1"/>
        <end position="29"/>
    </location>
</feature>
<comment type="caution">
    <text evidence="2">The sequence shown here is derived from an EMBL/GenBank/DDBJ whole genome shotgun (WGS) entry which is preliminary data.</text>
</comment>
<name>A0AAD3DDT0_9CHLO</name>
<reference evidence="2 3" key="1">
    <citation type="journal article" date="2021" name="Sci. Rep.">
        <title>Genome sequencing of the multicellular alga Astrephomene provides insights into convergent evolution of germ-soma differentiation.</title>
        <authorList>
            <person name="Yamashita S."/>
            <person name="Yamamoto K."/>
            <person name="Matsuzaki R."/>
            <person name="Suzuki S."/>
            <person name="Yamaguchi H."/>
            <person name="Hirooka S."/>
            <person name="Minakuchi Y."/>
            <person name="Miyagishima S."/>
            <person name="Kawachi M."/>
            <person name="Toyoda A."/>
            <person name="Nozaki H."/>
        </authorList>
    </citation>
    <scope>NUCLEOTIDE SEQUENCE [LARGE SCALE GENOMIC DNA]</scope>
    <source>
        <strain evidence="2 3">NIES-4017</strain>
    </source>
</reference>
<protein>
    <submittedName>
        <fullName evidence="2">Uncharacterized protein</fullName>
    </submittedName>
</protein>
<gene>
    <name evidence="2" type="ORF">Agub_g505</name>
</gene>
<feature type="non-terminal residue" evidence="2">
    <location>
        <position position="1"/>
    </location>
</feature>